<dbReference type="InterPro" id="IPR005078">
    <property type="entry name" value="Peptidase_C54"/>
</dbReference>
<feature type="compositionally biased region" description="Low complexity" evidence="12">
    <location>
        <begin position="100"/>
        <end position="112"/>
    </location>
</feature>
<comment type="similarity">
    <text evidence="2 11">Belongs to the peptidase C54 family.</text>
</comment>
<keyword evidence="3" id="KW-0813">Transport</keyword>
<comment type="function">
    <text evidence="11">Required for selective autophagic degradation of the nucleus (nucleophagy) as well as for mitophagy which contributes to regulate mitochondrial quantity and quality by eliminating the mitochondria to a basal level to fulfill cellular energy requirements and preventing excess ROS production.</text>
</comment>
<evidence type="ECO:0000256" key="5">
    <source>
        <dbReference type="ARBA" id="ARBA00022670"/>
    </source>
</evidence>
<evidence type="ECO:0000313" key="14">
    <source>
        <dbReference type="EMBL" id="OCH89815.1"/>
    </source>
</evidence>
<dbReference type="SUPFAM" id="SSF54001">
    <property type="entry name" value="Cysteine proteinases"/>
    <property type="match status" value="2"/>
</dbReference>
<keyword evidence="6 11" id="KW-0378">Hydrolase</keyword>
<feature type="compositionally biased region" description="Pro residues" evidence="12">
    <location>
        <begin position="886"/>
        <end position="896"/>
    </location>
</feature>
<dbReference type="OrthoDB" id="2960936at2759"/>
<keyword evidence="9" id="KW-0072">Autophagy</keyword>
<keyword evidence="7" id="KW-0788">Thiol protease</keyword>
<gene>
    <name evidence="14" type="ORF">OBBRIDRAFT_793889</name>
</gene>
<evidence type="ECO:0000256" key="8">
    <source>
        <dbReference type="ARBA" id="ARBA00022927"/>
    </source>
</evidence>
<dbReference type="PANTHER" id="PTHR22624:SF49">
    <property type="entry name" value="CYSTEINE PROTEASE"/>
    <property type="match status" value="1"/>
</dbReference>
<dbReference type="GO" id="GO:0035973">
    <property type="term" value="P:aggrephagy"/>
    <property type="evidence" value="ECO:0007669"/>
    <property type="project" value="TreeGrafter"/>
</dbReference>
<evidence type="ECO:0000256" key="1">
    <source>
        <dbReference type="ARBA" id="ARBA00004329"/>
    </source>
</evidence>
<name>A0A8E2DIY2_9APHY</name>
<evidence type="ECO:0000256" key="2">
    <source>
        <dbReference type="ARBA" id="ARBA00010958"/>
    </source>
</evidence>
<feature type="compositionally biased region" description="Low complexity" evidence="12">
    <location>
        <begin position="235"/>
        <end position="269"/>
    </location>
</feature>
<protein>
    <recommendedName>
        <fullName evidence="11">Cysteine protease</fullName>
        <ecNumber evidence="11">3.4.22.-</ecNumber>
    </recommendedName>
</protein>
<feature type="region of interest" description="Disordered" evidence="12">
    <location>
        <begin position="1"/>
        <end position="123"/>
    </location>
</feature>
<accession>A0A8E2DIY2</accession>
<dbReference type="GO" id="GO:0005634">
    <property type="term" value="C:nucleus"/>
    <property type="evidence" value="ECO:0007669"/>
    <property type="project" value="UniProtKB-SubCell"/>
</dbReference>
<dbReference type="GO" id="GO:0034727">
    <property type="term" value="P:piecemeal microautophagy of the nucleus"/>
    <property type="evidence" value="ECO:0007669"/>
    <property type="project" value="TreeGrafter"/>
</dbReference>
<dbReference type="GO" id="GO:0000045">
    <property type="term" value="P:autophagosome assembly"/>
    <property type="evidence" value="ECO:0007669"/>
    <property type="project" value="TreeGrafter"/>
</dbReference>
<evidence type="ECO:0000256" key="6">
    <source>
        <dbReference type="ARBA" id="ARBA00022801"/>
    </source>
</evidence>
<evidence type="ECO:0000259" key="13">
    <source>
        <dbReference type="Pfam" id="PF03416"/>
    </source>
</evidence>
<feature type="compositionally biased region" description="Low complexity" evidence="12">
    <location>
        <begin position="898"/>
        <end position="910"/>
    </location>
</feature>
<feature type="compositionally biased region" description="Low complexity" evidence="12">
    <location>
        <begin position="1"/>
        <end position="21"/>
    </location>
</feature>
<feature type="domain" description="Peptidase C54 catalytic" evidence="13">
    <location>
        <begin position="303"/>
        <end position="730"/>
    </location>
</feature>
<dbReference type="GO" id="GO:0000423">
    <property type="term" value="P:mitophagy"/>
    <property type="evidence" value="ECO:0007669"/>
    <property type="project" value="TreeGrafter"/>
</dbReference>
<evidence type="ECO:0000256" key="11">
    <source>
        <dbReference type="RuleBase" id="RU363115"/>
    </source>
</evidence>
<sequence>MSSKQPRSSTSSSAQSPPHNSKLPKFLQRDRSRSLVDPNASASSSLASSSSSSSNQVAESSKTSRKIAKKGSSKEEKRRQSQDTDSFEHANGGEDHADAEPPVIVEPVNIPRPRTRSERPLSDNYPSVAFYPSSSSGTRLTDLPTRLSGWFSHTFSTSSTDLSLPSLISQQHMSASSPKGKGSALLTAARHSKGHIDKAMRYLLDSDAMPDKCTDPIWLLGVEHPGYEPQPPPSSAANSPTSATSLGRRSSVSDSRRSPSSFRSSTSSSPVTPNTPPADPSLSQSQPASANPKDPSKNWPPVFYADFTSRIWVTYRSQFQPIRDTTLSALETEVGENAALATSPQPKKWNWSLGGEKGWTSDAGWGCMLRTGQSLLANTLLHLHLGRDWRRPPYPICTTDYATYVQILTWFFDNPSPMCPFSVHRMALVGKELGKEVGQWFGPSTAAGAIKTLVHAFPEAGLGVSVASDSVIYQSDVYAASRSNLNSPRRYDRSGWGDRAVLVLIGIRLGLDGVNPIYYDTIKALYTFPQSVGIAGGRPSSSYYFVGSQADNLFYLDPHHARPTIPLRPPPSLGAELPPVQSSFDNSFTPERPSRAAFHARSPTSPSSLRSGTGASSSSSTFSNRSPMAPSPLQHTFSSSSASTNNSSQAHMRWQSSSVLPDNSEMDSRELECDADLDPLQRHYVTAYSATELRTFHCERVRKMPLSGLDPSMLIGFFCKDEEDWLDLRKRITDLSHTHKTIFSIQDEPPNWPSDSDDNMGLESISEPDIDMPEDDDGSSSEPERSASASPDTSVSVTGGPLPKSDTEDDPLDPLTPGAGKTSFEQDAFEHIGKAPELEGVGDEEDNDSDDDEWVDSEMFTPPMSPEGFDDAPLLPEEPVPAVAQPVPPSLDPPPAIAHAHSTSSTASGSSRRKKKRVPKAIPIRASASHPPHEQFPFPATDTEDVLPEPRPSGEGKRVPQMRTAKARDGGRTQSGGIRAILTDTDDF</sequence>
<evidence type="ECO:0000256" key="12">
    <source>
        <dbReference type="SAM" id="MobiDB-lite"/>
    </source>
</evidence>
<dbReference type="Pfam" id="PF03416">
    <property type="entry name" value="Peptidase_C54"/>
    <property type="match status" value="1"/>
</dbReference>
<comment type="catalytic activity">
    <reaction evidence="10">
        <text>[protein]-C-terminal L-amino acid-glycyl-phosphatidylethanolamide + H2O = [protein]-C-terminal L-amino acid-glycine + a 1,2-diacyl-sn-glycero-3-phosphoethanolamine</text>
        <dbReference type="Rhea" id="RHEA:67548"/>
        <dbReference type="Rhea" id="RHEA-COMP:17323"/>
        <dbReference type="Rhea" id="RHEA-COMP:17324"/>
        <dbReference type="ChEBI" id="CHEBI:15377"/>
        <dbReference type="ChEBI" id="CHEBI:64612"/>
        <dbReference type="ChEBI" id="CHEBI:172940"/>
        <dbReference type="ChEBI" id="CHEBI:172941"/>
    </reaction>
    <physiologicalReaction direction="left-to-right" evidence="10">
        <dbReference type="Rhea" id="RHEA:67549"/>
    </physiologicalReaction>
</comment>
<dbReference type="AlphaFoldDB" id="A0A8E2DIY2"/>
<keyword evidence="8" id="KW-0653">Protein transport</keyword>
<feature type="region of interest" description="Disordered" evidence="12">
    <location>
        <begin position="745"/>
        <end position="988"/>
    </location>
</feature>
<feature type="compositionally biased region" description="Acidic residues" evidence="12">
    <location>
        <begin position="755"/>
        <end position="779"/>
    </location>
</feature>
<feature type="compositionally biased region" description="Basic and acidic residues" evidence="12">
    <location>
        <begin position="828"/>
        <end position="837"/>
    </location>
</feature>
<evidence type="ECO:0000256" key="10">
    <source>
        <dbReference type="ARBA" id="ARBA00029362"/>
    </source>
</evidence>
<evidence type="ECO:0000256" key="7">
    <source>
        <dbReference type="ARBA" id="ARBA00022807"/>
    </source>
</evidence>
<keyword evidence="11" id="KW-0539">Nucleus</keyword>
<reference evidence="14 15" key="1">
    <citation type="submission" date="2016-07" db="EMBL/GenBank/DDBJ databases">
        <title>Draft genome of the white-rot fungus Obba rivulosa 3A-2.</title>
        <authorList>
            <consortium name="DOE Joint Genome Institute"/>
            <person name="Miettinen O."/>
            <person name="Riley R."/>
            <person name="Acob R."/>
            <person name="Barry K."/>
            <person name="Cullen D."/>
            <person name="De Vries R."/>
            <person name="Hainaut M."/>
            <person name="Hatakka A."/>
            <person name="Henrissat B."/>
            <person name="Hilden K."/>
            <person name="Kuo R."/>
            <person name="Labutti K."/>
            <person name="Lipzen A."/>
            <person name="Makela M.R."/>
            <person name="Sandor L."/>
            <person name="Spatafora J.W."/>
            <person name="Grigoriev I.V."/>
            <person name="Hibbett D.S."/>
        </authorList>
    </citation>
    <scope>NUCLEOTIDE SEQUENCE [LARGE SCALE GENOMIC DNA]</scope>
    <source>
        <strain evidence="14 15">3A-2</strain>
    </source>
</reference>
<evidence type="ECO:0000313" key="15">
    <source>
        <dbReference type="Proteomes" id="UP000250043"/>
    </source>
</evidence>
<dbReference type="GO" id="GO:0015031">
    <property type="term" value="P:protein transport"/>
    <property type="evidence" value="ECO:0007669"/>
    <property type="project" value="UniProtKB-KW"/>
</dbReference>
<dbReference type="EMBL" id="KV722418">
    <property type="protein sequence ID" value="OCH89815.1"/>
    <property type="molecule type" value="Genomic_DNA"/>
</dbReference>
<keyword evidence="15" id="KW-1185">Reference proteome</keyword>
<comment type="subcellular location">
    <subcellularLocation>
        <location evidence="11">Nucleus</location>
    </subcellularLocation>
    <subcellularLocation>
        <location evidence="11">Cytoplasm</location>
    </subcellularLocation>
    <subcellularLocation>
        <location evidence="1">Preautophagosomal structure</location>
    </subcellularLocation>
</comment>
<feature type="compositionally biased region" description="Low complexity" evidence="12">
    <location>
        <begin position="605"/>
        <end position="627"/>
    </location>
</feature>
<dbReference type="GO" id="GO:0004197">
    <property type="term" value="F:cysteine-type endopeptidase activity"/>
    <property type="evidence" value="ECO:0007669"/>
    <property type="project" value="TreeGrafter"/>
</dbReference>
<feature type="region of interest" description="Disordered" evidence="12">
    <location>
        <begin position="565"/>
        <end position="667"/>
    </location>
</feature>
<keyword evidence="5 11" id="KW-0645">Protease</keyword>
<dbReference type="GO" id="GO:0000407">
    <property type="term" value="C:phagophore assembly site"/>
    <property type="evidence" value="ECO:0007669"/>
    <property type="project" value="UniProtKB-SubCell"/>
</dbReference>
<evidence type="ECO:0000256" key="9">
    <source>
        <dbReference type="ARBA" id="ARBA00023006"/>
    </source>
</evidence>
<dbReference type="EC" id="3.4.22.-" evidence="11"/>
<dbReference type="GO" id="GO:0016485">
    <property type="term" value="P:protein processing"/>
    <property type="evidence" value="ECO:0007669"/>
    <property type="project" value="TreeGrafter"/>
</dbReference>
<feature type="compositionally biased region" description="Basic and acidic residues" evidence="12">
    <location>
        <begin position="72"/>
        <end position="99"/>
    </location>
</feature>
<feature type="compositionally biased region" description="Polar residues" evidence="12">
    <location>
        <begin position="580"/>
        <end position="589"/>
    </location>
</feature>
<proteinExistence type="inferred from homology"/>
<feature type="compositionally biased region" description="Low complexity" evidence="12">
    <location>
        <begin position="40"/>
        <end position="61"/>
    </location>
</feature>
<dbReference type="Proteomes" id="UP000250043">
    <property type="component" value="Unassembled WGS sequence"/>
</dbReference>
<organism evidence="14 15">
    <name type="scientific">Obba rivulosa</name>
    <dbReference type="NCBI Taxonomy" id="1052685"/>
    <lineage>
        <taxon>Eukaryota</taxon>
        <taxon>Fungi</taxon>
        <taxon>Dikarya</taxon>
        <taxon>Basidiomycota</taxon>
        <taxon>Agaricomycotina</taxon>
        <taxon>Agaricomycetes</taxon>
        <taxon>Polyporales</taxon>
        <taxon>Gelatoporiaceae</taxon>
        <taxon>Obba</taxon>
    </lineage>
</organism>
<dbReference type="InterPro" id="IPR038765">
    <property type="entry name" value="Papain-like_cys_pep_sf"/>
</dbReference>
<keyword evidence="4 11" id="KW-0963">Cytoplasm</keyword>
<feature type="region of interest" description="Disordered" evidence="12">
    <location>
        <begin position="224"/>
        <end position="299"/>
    </location>
</feature>
<dbReference type="InterPro" id="IPR046792">
    <property type="entry name" value="Peptidase_C54_cat"/>
</dbReference>
<feature type="compositionally biased region" description="Acidic residues" evidence="12">
    <location>
        <begin position="840"/>
        <end position="856"/>
    </location>
</feature>
<dbReference type="GO" id="GO:0019786">
    <property type="term" value="F:protein-phosphatidylethanolamide deconjugating activity"/>
    <property type="evidence" value="ECO:0007669"/>
    <property type="project" value="InterPro"/>
</dbReference>
<dbReference type="PANTHER" id="PTHR22624">
    <property type="entry name" value="CYSTEINE PROTEASE ATG4"/>
    <property type="match status" value="1"/>
</dbReference>
<evidence type="ECO:0000256" key="3">
    <source>
        <dbReference type="ARBA" id="ARBA00022448"/>
    </source>
</evidence>
<evidence type="ECO:0000256" key="4">
    <source>
        <dbReference type="ARBA" id="ARBA00022490"/>
    </source>
</evidence>
<feature type="compositionally biased region" description="Low complexity" evidence="12">
    <location>
        <begin position="634"/>
        <end position="651"/>
    </location>
</feature>